<dbReference type="EMBL" id="JAHRHJ020000008">
    <property type="protein sequence ID" value="KAH9306676.1"/>
    <property type="molecule type" value="Genomic_DNA"/>
</dbReference>
<protein>
    <submittedName>
        <fullName evidence="1">Uncharacterized protein</fullName>
    </submittedName>
</protein>
<organism evidence="1 2">
    <name type="scientific">Taxus chinensis</name>
    <name type="common">Chinese yew</name>
    <name type="synonym">Taxus wallichiana var. chinensis</name>
    <dbReference type="NCBI Taxonomy" id="29808"/>
    <lineage>
        <taxon>Eukaryota</taxon>
        <taxon>Viridiplantae</taxon>
        <taxon>Streptophyta</taxon>
        <taxon>Embryophyta</taxon>
        <taxon>Tracheophyta</taxon>
        <taxon>Spermatophyta</taxon>
        <taxon>Pinopsida</taxon>
        <taxon>Pinidae</taxon>
        <taxon>Conifers II</taxon>
        <taxon>Cupressales</taxon>
        <taxon>Taxaceae</taxon>
        <taxon>Taxus</taxon>
    </lineage>
</organism>
<feature type="non-terminal residue" evidence="1">
    <location>
        <position position="1"/>
    </location>
</feature>
<feature type="non-terminal residue" evidence="1">
    <location>
        <position position="57"/>
    </location>
</feature>
<accession>A0AA38FM60</accession>
<dbReference type="AlphaFoldDB" id="A0AA38FM60"/>
<comment type="caution">
    <text evidence="1">The sequence shown here is derived from an EMBL/GenBank/DDBJ whole genome shotgun (WGS) entry which is preliminary data.</text>
</comment>
<keyword evidence="2" id="KW-1185">Reference proteome</keyword>
<gene>
    <name evidence="1" type="ORF">KI387_011080</name>
</gene>
<reference evidence="1 2" key="1">
    <citation type="journal article" date="2021" name="Nat. Plants">
        <title>The Taxus genome provides insights into paclitaxel biosynthesis.</title>
        <authorList>
            <person name="Xiong X."/>
            <person name="Gou J."/>
            <person name="Liao Q."/>
            <person name="Li Y."/>
            <person name="Zhou Q."/>
            <person name="Bi G."/>
            <person name="Li C."/>
            <person name="Du R."/>
            <person name="Wang X."/>
            <person name="Sun T."/>
            <person name="Guo L."/>
            <person name="Liang H."/>
            <person name="Lu P."/>
            <person name="Wu Y."/>
            <person name="Zhang Z."/>
            <person name="Ro D.K."/>
            <person name="Shang Y."/>
            <person name="Huang S."/>
            <person name="Yan J."/>
        </authorList>
    </citation>
    <scope>NUCLEOTIDE SEQUENCE [LARGE SCALE GENOMIC DNA]</scope>
    <source>
        <strain evidence="1">Ta-2019</strain>
    </source>
</reference>
<name>A0AA38FM60_TAXCH</name>
<dbReference type="Proteomes" id="UP000824469">
    <property type="component" value="Unassembled WGS sequence"/>
</dbReference>
<proteinExistence type="predicted"/>
<evidence type="ECO:0000313" key="1">
    <source>
        <dbReference type="EMBL" id="KAH9306676.1"/>
    </source>
</evidence>
<sequence>PLADARHYERKDICKILESYGGECDTDSSQHEPNSIKYEIDHSEIDCAQKYPIDHHQ</sequence>
<evidence type="ECO:0000313" key="2">
    <source>
        <dbReference type="Proteomes" id="UP000824469"/>
    </source>
</evidence>